<dbReference type="PANTHER" id="PTHR39229:SF1">
    <property type="entry name" value="RAD51-ASSOCIATED PROTEIN 2"/>
    <property type="match status" value="1"/>
</dbReference>
<reference evidence="3" key="2">
    <citation type="submission" date="2025-08" db="UniProtKB">
        <authorList>
            <consortium name="Ensembl"/>
        </authorList>
    </citation>
    <scope>IDENTIFICATION</scope>
</reference>
<accession>A0A493TG36</accession>
<dbReference type="Pfam" id="PF15696">
    <property type="entry name" value="RAD51_interact"/>
    <property type="match status" value="1"/>
</dbReference>
<evidence type="ECO:0000313" key="3">
    <source>
        <dbReference type="Ensembl" id="ENSAPLP00000024809.1"/>
    </source>
</evidence>
<dbReference type="GeneTree" id="ENSGT00470000042500"/>
<dbReference type="AlphaFoldDB" id="A0A493TG36"/>
<dbReference type="GO" id="GO:0032991">
    <property type="term" value="C:protein-containing complex"/>
    <property type="evidence" value="ECO:0007669"/>
    <property type="project" value="TreeGrafter"/>
</dbReference>
<dbReference type="Ensembl" id="ENSAPLT00000043490.1">
    <property type="protein sequence ID" value="ENSAPLP00000024809.1"/>
    <property type="gene ID" value="ENSAPLG00000025611.1"/>
</dbReference>
<feature type="compositionally biased region" description="Basic and acidic residues" evidence="1">
    <location>
        <begin position="868"/>
        <end position="883"/>
    </location>
</feature>
<name>A0A493TG36_ANAPP</name>
<protein>
    <recommendedName>
        <fullName evidence="2">RAD51 interacting motif domain-containing protein</fullName>
    </recommendedName>
</protein>
<dbReference type="STRING" id="8840.ENSAPLP00000024809"/>
<reference evidence="3" key="3">
    <citation type="submission" date="2025-09" db="UniProtKB">
        <authorList>
            <consortium name="Ensembl"/>
        </authorList>
    </citation>
    <scope>IDENTIFICATION</scope>
</reference>
<proteinExistence type="predicted"/>
<evidence type="ECO:0000313" key="4">
    <source>
        <dbReference type="Proteomes" id="UP000016666"/>
    </source>
</evidence>
<evidence type="ECO:0000259" key="2">
    <source>
        <dbReference type="Pfam" id="PF15696"/>
    </source>
</evidence>
<organism evidence="3 4">
    <name type="scientific">Anas platyrhynchos platyrhynchos</name>
    <name type="common">Northern mallard</name>
    <dbReference type="NCBI Taxonomy" id="8840"/>
    <lineage>
        <taxon>Eukaryota</taxon>
        <taxon>Metazoa</taxon>
        <taxon>Chordata</taxon>
        <taxon>Craniata</taxon>
        <taxon>Vertebrata</taxon>
        <taxon>Euteleostomi</taxon>
        <taxon>Archelosauria</taxon>
        <taxon>Archosauria</taxon>
        <taxon>Dinosauria</taxon>
        <taxon>Saurischia</taxon>
        <taxon>Theropoda</taxon>
        <taxon>Coelurosauria</taxon>
        <taxon>Aves</taxon>
        <taxon>Neognathae</taxon>
        <taxon>Galloanserae</taxon>
        <taxon>Anseriformes</taxon>
        <taxon>Anatidae</taxon>
        <taxon>Anatinae</taxon>
        <taxon>Anas</taxon>
    </lineage>
</organism>
<dbReference type="InterPro" id="IPR053355">
    <property type="entry name" value="RAD51-associated"/>
</dbReference>
<feature type="region of interest" description="Disordered" evidence="1">
    <location>
        <begin position="296"/>
        <end position="326"/>
    </location>
</feature>
<feature type="compositionally biased region" description="Basic and acidic residues" evidence="1">
    <location>
        <begin position="308"/>
        <end position="318"/>
    </location>
</feature>
<evidence type="ECO:0000256" key="1">
    <source>
        <dbReference type="SAM" id="MobiDB-lite"/>
    </source>
</evidence>
<feature type="compositionally biased region" description="Polar residues" evidence="1">
    <location>
        <begin position="296"/>
        <end position="307"/>
    </location>
</feature>
<sequence length="1009" mass="117140">MENTCTQTFLSVSQNETEYYLHPKCDKTESNQKNIEEEEQQKLEQSICCVNRYQTPPNEPVYLSERQNSWALEKESCDRARKNCVREFSHFQTCNSKRYRVLENKLSTKRQSPENEDQDIVQDGISLNVYEQPLETEFCSVWSATNTCKNLQALNPIQVLQDNNIEQNKIKDDNELKQNCSVTPLSRDLFQMEMLSHRSVSDNRWRQYQLLQVPFLCGTSSVVSQIEHEKNIFLEKVYSTENKDYYSNGHQTTTERDNKEKYNSYVIPTSKPFKSIQPLEIPNFLMKENKFHFPSISNKINNKMPSTRQEEMDGKTPKDQPSLMPSKQINGVQKIPEIGNQNLENDESIGKALSVGSECKEKNYQLVNKQEYSAWAEEDKASASYFRGISTDIECNQIFAESDFKDKMLEKSESEDDQESRIHIYISAKKVQNKKVSSRMDILKGLGKKNSHNRITFNIEKSILTATEALEKNKLDIHYGPRNSNAAIRLHEAASKLSTKEILDFKRYLTKNIIFESNFTPIIVQNFPDKKVSFNIVRGKKWFKLRFSFQNLLFGAFRTWTESLHKDMPKCQADGILHCFHFCETLNDQCYTQELVKSNISRSHNNKTCICLLAIVSKHLKLKLRKTILASFFNKKKALLPTEGKFMRVEKHPSCGRKQVQLNSCTNSNLRQNTDFYKKYKTYPGIVKSKFENTISFEFPTVTDIYFQLQANETVYFSLQGHIQTNKAVSLEATTLKQHLEYVKEQEEISDEQMYVTNESQCESVMNDLIMSYSEDESKTFIAAEEKLKMHLSVMNNGCLEDVKDEYLPSENKITYEFELKRKFDLVLEELHMFHEISKGNENNLSSVETNAHNNYRALSNSEGIDENEMKRKEKNEKNEKNEKKTCVSSPICGIIEGQNITDGDESSFNEKISHENEDQDAPKEYCISRLLTYKMPYTWDPAFLSCVLSREQNYNLQKEGGYFLSREVARVQPLKTCKGPIRIGLSRKARPQKHSKCCLPALKNNFIQ</sequence>
<dbReference type="Proteomes" id="UP000016666">
    <property type="component" value="Chromosome 3"/>
</dbReference>
<dbReference type="PANTHER" id="PTHR39229">
    <property type="entry name" value="MCG1037962"/>
    <property type="match status" value="1"/>
</dbReference>
<dbReference type="OMA" id="MNYLIMS"/>
<keyword evidence="4" id="KW-1185">Reference proteome</keyword>
<dbReference type="InterPro" id="IPR031419">
    <property type="entry name" value="RAD51_interact"/>
</dbReference>
<feature type="region of interest" description="Disordered" evidence="1">
    <location>
        <begin position="858"/>
        <end position="883"/>
    </location>
</feature>
<feature type="domain" description="RAD51 interacting motif" evidence="2">
    <location>
        <begin position="961"/>
        <end position="992"/>
    </location>
</feature>
<reference evidence="3 4" key="1">
    <citation type="submission" date="2017-10" db="EMBL/GenBank/DDBJ databases">
        <title>A new Pekin duck reference genome.</title>
        <authorList>
            <person name="Hou Z.-C."/>
            <person name="Zhou Z.-K."/>
            <person name="Zhu F."/>
            <person name="Hou S.-S."/>
        </authorList>
    </citation>
    <scope>NUCLEOTIDE SEQUENCE [LARGE SCALE GENOMIC DNA]</scope>
</reference>